<evidence type="ECO:0000259" key="1">
    <source>
        <dbReference type="SMART" id="SM01043"/>
    </source>
</evidence>
<dbReference type="SMART" id="SM01043">
    <property type="entry name" value="BTAD"/>
    <property type="match status" value="1"/>
</dbReference>
<protein>
    <submittedName>
        <fullName evidence="2">AfsR/SARP family transcriptional regulator</fullName>
    </submittedName>
</protein>
<dbReference type="Pfam" id="PF03704">
    <property type="entry name" value="BTAD"/>
    <property type="match status" value="1"/>
</dbReference>
<dbReference type="Gene3D" id="3.40.50.300">
    <property type="entry name" value="P-loop containing nucleotide triphosphate hydrolases"/>
    <property type="match status" value="1"/>
</dbReference>
<dbReference type="PANTHER" id="PTHR47691:SF3">
    <property type="entry name" value="HTH-TYPE TRANSCRIPTIONAL REGULATOR RV0890C-RELATED"/>
    <property type="match status" value="1"/>
</dbReference>
<sequence length="260" mass="26823">DALRRAALEERLGADLALGRHAEVIPELRALAAGDPLREPVTALLMRALYAAGHQAEALARYDEAKRALGEGLGVDPSPDLEAVYLAVLRQDPSLAPAAPAPPAVPSDERKGNLPARLTSFIGRGADLERVDGLLARARLVTLTGAGGSGKSRLALEAAGRAEGDAWLAELAPVTDPAEVPAAVSTALGLREMALIGGHAAAANPLDRLVSALSGRRLLLVLDNCEHLLDAAARLAGTVLETCPGVRILATSREPLGITG</sequence>
<dbReference type="Proteomes" id="UP000475532">
    <property type="component" value="Unassembled WGS sequence"/>
</dbReference>
<evidence type="ECO:0000313" key="2">
    <source>
        <dbReference type="EMBL" id="NEA24156.1"/>
    </source>
</evidence>
<dbReference type="RefSeq" id="WP_163057131.1">
    <property type="nucleotide sequence ID" value="NZ_JAAGLI010000415.1"/>
</dbReference>
<feature type="non-terminal residue" evidence="2">
    <location>
        <position position="260"/>
    </location>
</feature>
<evidence type="ECO:0000313" key="3">
    <source>
        <dbReference type="Proteomes" id="UP000475532"/>
    </source>
</evidence>
<gene>
    <name evidence="2" type="ORF">G3I70_16900</name>
</gene>
<proteinExistence type="predicted"/>
<dbReference type="InterPro" id="IPR011990">
    <property type="entry name" value="TPR-like_helical_dom_sf"/>
</dbReference>
<feature type="non-terminal residue" evidence="2">
    <location>
        <position position="1"/>
    </location>
</feature>
<dbReference type="SUPFAM" id="SSF48452">
    <property type="entry name" value="TPR-like"/>
    <property type="match status" value="1"/>
</dbReference>
<feature type="domain" description="Bacterial transcriptional activator" evidence="1">
    <location>
        <begin position="1"/>
        <end position="89"/>
    </location>
</feature>
<dbReference type="CDD" id="cd15831">
    <property type="entry name" value="BTAD"/>
    <property type="match status" value="1"/>
</dbReference>
<dbReference type="PANTHER" id="PTHR47691">
    <property type="entry name" value="REGULATOR-RELATED"/>
    <property type="match status" value="1"/>
</dbReference>
<dbReference type="InterPro" id="IPR027417">
    <property type="entry name" value="P-loop_NTPase"/>
</dbReference>
<dbReference type="EMBL" id="JAAGLI010000415">
    <property type="protein sequence ID" value="NEA24156.1"/>
    <property type="molecule type" value="Genomic_DNA"/>
</dbReference>
<dbReference type="InterPro" id="IPR005158">
    <property type="entry name" value="BTAD"/>
</dbReference>
<name>A0A6L9QGJ7_9ACTN</name>
<reference evidence="2 3" key="1">
    <citation type="submission" date="2020-01" db="EMBL/GenBank/DDBJ databases">
        <title>Insect and environment-associated Actinomycetes.</title>
        <authorList>
            <person name="Currrie C."/>
            <person name="Chevrette M."/>
            <person name="Carlson C."/>
            <person name="Stubbendieck R."/>
            <person name="Wendt-Pienkowski E."/>
        </authorList>
    </citation>
    <scope>NUCLEOTIDE SEQUENCE [LARGE SCALE GENOMIC DNA]</scope>
    <source>
        <strain evidence="2 3">SID10258</strain>
    </source>
</reference>
<dbReference type="Gene3D" id="1.25.40.10">
    <property type="entry name" value="Tetratricopeptide repeat domain"/>
    <property type="match status" value="1"/>
</dbReference>
<dbReference type="SUPFAM" id="SSF52540">
    <property type="entry name" value="P-loop containing nucleoside triphosphate hydrolases"/>
    <property type="match status" value="1"/>
</dbReference>
<accession>A0A6L9QGJ7</accession>
<dbReference type="AlphaFoldDB" id="A0A6L9QGJ7"/>
<organism evidence="2 3">
    <name type="scientific">Actinomadura bangladeshensis</name>
    <dbReference type="NCBI Taxonomy" id="453573"/>
    <lineage>
        <taxon>Bacteria</taxon>
        <taxon>Bacillati</taxon>
        <taxon>Actinomycetota</taxon>
        <taxon>Actinomycetes</taxon>
        <taxon>Streptosporangiales</taxon>
        <taxon>Thermomonosporaceae</taxon>
        <taxon>Actinomadura</taxon>
    </lineage>
</organism>
<comment type="caution">
    <text evidence="2">The sequence shown here is derived from an EMBL/GenBank/DDBJ whole genome shotgun (WGS) entry which is preliminary data.</text>
</comment>